<evidence type="ECO:0000256" key="1">
    <source>
        <dbReference type="SAM" id="MobiDB-lite"/>
    </source>
</evidence>
<feature type="region of interest" description="Disordered" evidence="1">
    <location>
        <begin position="154"/>
        <end position="184"/>
    </location>
</feature>
<keyword evidence="3" id="KW-1185">Reference proteome</keyword>
<dbReference type="Proteomes" id="UP001157006">
    <property type="component" value="Chromosome 4"/>
</dbReference>
<dbReference type="AlphaFoldDB" id="A0AAV1AGD5"/>
<dbReference type="EMBL" id="OX451739">
    <property type="protein sequence ID" value="CAI8608931.1"/>
    <property type="molecule type" value="Genomic_DNA"/>
</dbReference>
<feature type="region of interest" description="Disordered" evidence="1">
    <location>
        <begin position="19"/>
        <end position="46"/>
    </location>
</feature>
<name>A0AAV1AGD5_VICFA</name>
<evidence type="ECO:0000313" key="2">
    <source>
        <dbReference type="EMBL" id="CAI8608931.1"/>
    </source>
</evidence>
<feature type="compositionally biased region" description="Polar residues" evidence="1">
    <location>
        <begin position="19"/>
        <end position="36"/>
    </location>
</feature>
<protein>
    <submittedName>
        <fullName evidence="2">Uncharacterized protein</fullName>
    </submittedName>
</protein>
<reference evidence="2 3" key="1">
    <citation type="submission" date="2023-01" db="EMBL/GenBank/DDBJ databases">
        <authorList>
            <person name="Kreplak J."/>
        </authorList>
    </citation>
    <scope>NUCLEOTIDE SEQUENCE [LARGE SCALE GENOMIC DNA]</scope>
</reference>
<organism evidence="2 3">
    <name type="scientific">Vicia faba</name>
    <name type="common">Broad bean</name>
    <name type="synonym">Faba vulgaris</name>
    <dbReference type="NCBI Taxonomy" id="3906"/>
    <lineage>
        <taxon>Eukaryota</taxon>
        <taxon>Viridiplantae</taxon>
        <taxon>Streptophyta</taxon>
        <taxon>Embryophyta</taxon>
        <taxon>Tracheophyta</taxon>
        <taxon>Spermatophyta</taxon>
        <taxon>Magnoliopsida</taxon>
        <taxon>eudicotyledons</taxon>
        <taxon>Gunneridae</taxon>
        <taxon>Pentapetalae</taxon>
        <taxon>rosids</taxon>
        <taxon>fabids</taxon>
        <taxon>Fabales</taxon>
        <taxon>Fabaceae</taxon>
        <taxon>Papilionoideae</taxon>
        <taxon>50 kb inversion clade</taxon>
        <taxon>NPAAA clade</taxon>
        <taxon>Hologalegina</taxon>
        <taxon>IRL clade</taxon>
        <taxon>Fabeae</taxon>
        <taxon>Vicia</taxon>
    </lineage>
</organism>
<accession>A0AAV1AGD5</accession>
<gene>
    <name evidence="2" type="ORF">VFH_IV109080</name>
</gene>
<sequence length="210" mass="22825">MANNDKDSSKSLSINHNLENDVSINMSKHSADSDISGTGGEMSNEGMEIQKTNTNNQNMKIACQMEDLTLGCQGNRIKRPSKSDSAIFVTKFGVPAMESMGASFLHRKRKFFEEEDEVMSKKVVLHNDMSAEEVKAQQEVDTLLQDNIYAEDHAGVGSSGKVKNDANVNDNEAGGEAESSCGIGNGKAKWINTFDLNEVPNDADAEEDNA</sequence>
<evidence type="ECO:0000313" key="3">
    <source>
        <dbReference type="Proteomes" id="UP001157006"/>
    </source>
</evidence>
<proteinExistence type="predicted"/>